<dbReference type="Proteomes" id="UP000735302">
    <property type="component" value="Unassembled WGS sequence"/>
</dbReference>
<dbReference type="Gene3D" id="3.30.1680.10">
    <property type="entry name" value="ligand-binding face of the semaphorins, domain 2"/>
    <property type="match status" value="1"/>
</dbReference>
<dbReference type="GO" id="GO:0071526">
    <property type="term" value="P:semaphorin-plexin signaling pathway"/>
    <property type="evidence" value="ECO:0007669"/>
    <property type="project" value="TreeGrafter"/>
</dbReference>
<keyword evidence="4" id="KW-0325">Glycoprotein</keyword>
<accession>A0AAV4B3B6</accession>
<dbReference type="SMART" id="SM00630">
    <property type="entry name" value="Sema"/>
    <property type="match status" value="1"/>
</dbReference>
<dbReference type="InterPro" id="IPR036352">
    <property type="entry name" value="Semap_dom_sf"/>
</dbReference>
<evidence type="ECO:0000256" key="4">
    <source>
        <dbReference type="ARBA" id="ARBA00023180"/>
    </source>
</evidence>
<dbReference type="GO" id="GO:0007411">
    <property type="term" value="P:axon guidance"/>
    <property type="evidence" value="ECO:0007669"/>
    <property type="project" value="TreeGrafter"/>
</dbReference>
<dbReference type="InterPro" id="IPR027231">
    <property type="entry name" value="Semaphorin"/>
</dbReference>
<dbReference type="PANTHER" id="PTHR11036">
    <property type="entry name" value="SEMAPHORIN"/>
    <property type="match status" value="1"/>
</dbReference>
<keyword evidence="6" id="KW-0812">Transmembrane</keyword>
<evidence type="ECO:0000313" key="8">
    <source>
        <dbReference type="EMBL" id="GFO13575.1"/>
    </source>
</evidence>
<sequence>MSEFPGQDFFKLLMTDNTSAFIGGKNRVYNLQLDNLQKISSLEWEANHVYKDKCRMNSKTDCSNYIRVLVRKRGDRIFICGTNAYSPICRHYKLNEENEFEMLRDGEKTGTAICPYHAQSNSTFLFTGGRLYTATRANADGLNPLILSMDENGTRKVRTNDGDSSLLNEPNFVGSFEKDDKVYFLFREVAVENINCGKAVFSRVARVCKQDMGGRSQAWKYYYTSFFKARLNCSIPGEYPFHFNEIHSASDLGQGNFKPTKDSGDRYDMIYGVFNTPQNSIRGSAVCAFRHTDISQVFKERFKGQESPRHNWLPIPWDETPVTHPEQCTKNSHRISDDTWRFTKNHPLMDRAVNPTGGAPVLVFTSVSARLTHIAVDWQLLAADKRYYDIIFVGTDDGRVIKAINKGEGQAVDTVVIEDIQVLEKGKSVTGLKLIGSRADQQQQKLLVVSHDMVSGVPLHRCERATSCSSCVALQDPYCVWNVAMKLCIRAETGIQSIATGEHPSCEPEPSEEKVEVPTVPPTVPLMCSCKTAEAVDEAADVDGIQEIGEADNLKVEASQMASAGGTAVEIVIVAVMASIIVSLVVGFLIGYKFQSCRYRDDVFLDRNCSSLQRGRNRLSSGDNPHFHTDHVGLAPKQMNIVMNRKGNFVETKPVTKSNKVYL</sequence>
<comment type="caution">
    <text evidence="5">Lacks conserved residue(s) required for the propagation of feature annotation.</text>
</comment>
<keyword evidence="2 6" id="KW-0472">Membrane</keyword>
<dbReference type="InterPro" id="IPR016201">
    <property type="entry name" value="PSI"/>
</dbReference>
<organism evidence="8 9">
    <name type="scientific">Plakobranchus ocellatus</name>
    <dbReference type="NCBI Taxonomy" id="259542"/>
    <lineage>
        <taxon>Eukaryota</taxon>
        <taxon>Metazoa</taxon>
        <taxon>Spiralia</taxon>
        <taxon>Lophotrochozoa</taxon>
        <taxon>Mollusca</taxon>
        <taxon>Gastropoda</taxon>
        <taxon>Heterobranchia</taxon>
        <taxon>Euthyneura</taxon>
        <taxon>Panpulmonata</taxon>
        <taxon>Sacoglossa</taxon>
        <taxon>Placobranchoidea</taxon>
        <taxon>Plakobranchidae</taxon>
        <taxon>Plakobranchus</taxon>
    </lineage>
</organism>
<evidence type="ECO:0000259" key="7">
    <source>
        <dbReference type="PROSITE" id="PS51004"/>
    </source>
</evidence>
<evidence type="ECO:0000256" key="3">
    <source>
        <dbReference type="ARBA" id="ARBA00023157"/>
    </source>
</evidence>
<keyword evidence="9" id="KW-1185">Reference proteome</keyword>
<dbReference type="AlphaFoldDB" id="A0AAV4B3B6"/>
<dbReference type="InterPro" id="IPR015943">
    <property type="entry name" value="WD40/YVTN_repeat-like_dom_sf"/>
</dbReference>
<keyword evidence="3" id="KW-1015">Disulfide bond</keyword>
<protein>
    <submittedName>
        <fullName evidence="8">Semaphorin</fullName>
    </submittedName>
</protein>
<dbReference type="EMBL" id="BLXT01004491">
    <property type="protein sequence ID" value="GFO13575.1"/>
    <property type="molecule type" value="Genomic_DNA"/>
</dbReference>
<proteinExistence type="predicted"/>
<dbReference type="SUPFAM" id="SSF101912">
    <property type="entry name" value="Sema domain"/>
    <property type="match status" value="1"/>
</dbReference>
<dbReference type="SUPFAM" id="SSF103575">
    <property type="entry name" value="Plexin repeat"/>
    <property type="match status" value="1"/>
</dbReference>
<dbReference type="InterPro" id="IPR001627">
    <property type="entry name" value="Semap_dom"/>
</dbReference>
<evidence type="ECO:0000256" key="6">
    <source>
        <dbReference type="SAM" id="Phobius"/>
    </source>
</evidence>
<keyword evidence="6" id="KW-1133">Transmembrane helix</keyword>
<reference evidence="8 9" key="1">
    <citation type="journal article" date="2021" name="Elife">
        <title>Chloroplast acquisition without the gene transfer in kleptoplastic sea slugs, Plakobranchus ocellatus.</title>
        <authorList>
            <person name="Maeda T."/>
            <person name="Takahashi S."/>
            <person name="Yoshida T."/>
            <person name="Shimamura S."/>
            <person name="Takaki Y."/>
            <person name="Nagai Y."/>
            <person name="Toyoda A."/>
            <person name="Suzuki Y."/>
            <person name="Arimoto A."/>
            <person name="Ishii H."/>
            <person name="Satoh N."/>
            <person name="Nishiyama T."/>
            <person name="Hasebe M."/>
            <person name="Maruyama T."/>
            <person name="Minagawa J."/>
            <person name="Obokata J."/>
            <person name="Shigenobu S."/>
        </authorList>
    </citation>
    <scope>NUCLEOTIDE SEQUENCE [LARGE SCALE GENOMIC DNA]</scope>
</reference>
<dbReference type="PROSITE" id="PS51004">
    <property type="entry name" value="SEMA"/>
    <property type="match status" value="1"/>
</dbReference>
<dbReference type="Pfam" id="PF01403">
    <property type="entry name" value="Sema"/>
    <property type="match status" value="1"/>
</dbReference>
<dbReference type="GO" id="GO:0045499">
    <property type="term" value="F:chemorepellent activity"/>
    <property type="evidence" value="ECO:0007669"/>
    <property type="project" value="TreeGrafter"/>
</dbReference>
<dbReference type="Gene3D" id="2.130.10.10">
    <property type="entry name" value="YVTN repeat-like/Quinoprotein amine dehydrogenase"/>
    <property type="match status" value="1"/>
</dbReference>
<feature type="domain" description="Sema" evidence="7">
    <location>
        <begin position="1"/>
        <end position="459"/>
    </location>
</feature>
<dbReference type="Pfam" id="PF01437">
    <property type="entry name" value="PSI"/>
    <property type="match status" value="1"/>
</dbReference>
<dbReference type="GO" id="GO:0030335">
    <property type="term" value="P:positive regulation of cell migration"/>
    <property type="evidence" value="ECO:0007669"/>
    <property type="project" value="TreeGrafter"/>
</dbReference>
<dbReference type="InterPro" id="IPR002165">
    <property type="entry name" value="Plexin_repeat"/>
</dbReference>
<dbReference type="GO" id="GO:0005886">
    <property type="term" value="C:plasma membrane"/>
    <property type="evidence" value="ECO:0007669"/>
    <property type="project" value="TreeGrafter"/>
</dbReference>
<dbReference type="SMART" id="SM00423">
    <property type="entry name" value="PSI"/>
    <property type="match status" value="1"/>
</dbReference>
<dbReference type="GO" id="GO:0030215">
    <property type="term" value="F:semaphorin receptor binding"/>
    <property type="evidence" value="ECO:0007669"/>
    <property type="project" value="InterPro"/>
</dbReference>
<dbReference type="PANTHER" id="PTHR11036:SF127">
    <property type="entry name" value="SEMAPHORIN-1A"/>
    <property type="match status" value="1"/>
</dbReference>
<gene>
    <name evidence="8" type="ORF">PoB_004008000</name>
</gene>
<evidence type="ECO:0000256" key="2">
    <source>
        <dbReference type="ARBA" id="ARBA00023136"/>
    </source>
</evidence>
<comment type="caution">
    <text evidence="8">The sequence shown here is derived from an EMBL/GenBank/DDBJ whole genome shotgun (WGS) entry which is preliminary data.</text>
</comment>
<evidence type="ECO:0000313" key="9">
    <source>
        <dbReference type="Proteomes" id="UP000735302"/>
    </source>
</evidence>
<evidence type="ECO:0000256" key="1">
    <source>
        <dbReference type="ARBA" id="ARBA00004370"/>
    </source>
</evidence>
<evidence type="ECO:0000256" key="5">
    <source>
        <dbReference type="PROSITE-ProRule" id="PRU00352"/>
    </source>
</evidence>
<feature type="transmembrane region" description="Helical" evidence="6">
    <location>
        <begin position="571"/>
        <end position="592"/>
    </location>
</feature>
<name>A0AAV4B3B6_9GAST</name>
<comment type="subcellular location">
    <subcellularLocation>
        <location evidence="1">Membrane</location>
    </subcellularLocation>
</comment>